<comment type="caution">
    <text evidence="1">The sequence shown here is derived from an EMBL/GenBank/DDBJ whole genome shotgun (WGS) entry which is preliminary data.</text>
</comment>
<evidence type="ECO:0000313" key="2">
    <source>
        <dbReference type="Proteomes" id="UP000036403"/>
    </source>
</evidence>
<dbReference type="PaxDb" id="67767-A0A0J7K3T8"/>
<accession>A0A0J7K3T8</accession>
<dbReference type="AlphaFoldDB" id="A0A0J7K3T8"/>
<sequence>MGAMKQVWGIGQRKFAEDFKRRMWMFDLLVKNILMNGAEIWGWKEYETVERCKDKFIKWSLGLDWNTPGYIEKKQKDSF</sequence>
<name>A0A0J7K3T8_LASNI</name>
<dbReference type="EMBL" id="LBMM01014966">
    <property type="protein sequence ID" value="KMQ84979.1"/>
    <property type="molecule type" value="Genomic_DNA"/>
</dbReference>
<organism evidence="1 2">
    <name type="scientific">Lasius niger</name>
    <name type="common">Black garden ant</name>
    <dbReference type="NCBI Taxonomy" id="67767"/>
    <lineage>
        <taxon>Eukaryota</taxon>
        <taxon>Metazoa</taxon>
        <taxon>Ecdysozoa</taxon>
        <taxon>Arthropoda</taxon>
        <taxon>Hexapoda</taxon>
        <taxon>Insecta</taxon>
        <taxon>Pterygota</taxon>
        <taxon>Neoptera</taxon>
        <taxon>Endopterygota</taxon>
        <taxon>Hymenoptera</taxon>
        <taxon>Apocrita</taxon>
        <taxon>Aculeata</taxon>
        <taxon>Formicoidea</taxon>
        <taxon>Formicidae</taxon>
        <taxon>Formicinae</taxon>
        <taxon>Lasius</taxon>
        <taxon>Lasius</taxon>
    </lineage>
</organism>
<reference evidence="1 2" key="1">
    <citation type="submission" date="2015-04" db="EMBL/GenBank/DDBJ databases">
        <title>Lasius niger genome sequencing.</title>
        <authorList>
            <person name="Konorov E.A."/>
            <person name="Nikitin M.A."/>
            <person name="Kirill M.V."/>
            <person name="Chang P."/>
        </authorList>
    </citation>
    <scope>NUCLEOTIDE SEQUENCE [LARGE SCALE GENOMIC DNA]</scope>
    <source>
        <tissue evidence="1">Whole</tissue>
    </source>
</reference>
<dbReference type="OrthoDB" id="7694702at2759"/>
<dbReference type="Proteomes" id="UP000036403">
    <property type="component" value="Unassembled WGS sequence"/>
</dbReference>
<gene>
    <name evidence="1" type="ORF">RF55_16783</name>
</gene>
<proteinExistence type="predicted"/>
<protein>
    <submittedName>
        <fullName evidence="1">Myb-binding protein 1a</fullName>
    </submittedName>
</protein>
<evidence type="ECO:0000313" key="1">
    <source>
        <dbReference type="EMBL" id="KMQ84979.1"/>
    </source>
</evidence>
<keyword evidence="2" id="KW-1185">Reference proteome</keyword>